<dbReference type="SUPFAM" id="SSF49384">
    <property type="entry name" value="Carbohydrate-binding domain"/>
    <property type="match status" value="1"/>
</dbReference>
<sequence>MKMKKFLLFIFFILPVCVAIDISTNIPSDVKEGEIFNLEVYAKNVSNCGGLECDIYLSDNLLVSNVTSYNVGSDLNLTLKKNRSATIQYAFLNNPKNEDFKVGEFKIKALKCGNATITIKAIASDSEGNAIKIPQKTVNIKITFGESQNVEKNVPSSFNPIIVIFAVLLVGLIAYIIIKNSNVKI</sequence>
<dbReference type="Proteomes" id="UP000679213">
    <property type="component" value="Chromosome I"/>
</dbReference>
<keyword evidence="1" id="KW-0812">Transmembrane</keyword>
<dbReference type="InterPro" id="IPR008965">
    <property type="entry name" value="CBM2/CBM3_carb-bd_dom_sf"/>
</dbReference>
<dbReference type="AlphaFoldDB" id="A0A8D6PXH4"/>
<keyword evidence="1" id="KW-0472">Membrane</keyword>
<dbReference type="RefSeq" id="WP_250543579.1">
    <property type="nucleotide sequence ID" value="NZ_LR792632.1"/>
</dbReference>
<name>A0A8D6PXH4_9EURY</name>
<dbReference type="EMBL" id="LR792632">
    <property type="protein sequence ID" value="CAB3289141.1"/>
    <property type="molecule type" value="Genomic_DNA"/>
</dbReference>
<keyword evidence="3" id="KW-1185">Reference proteome</keyword>
<evidence type="ECO:0000256" key="1">
    <source>
        <dbReference type="SAM" id="Phobius"/>
    </source>
</evidence>
<gene>
    <name evidence="2" type="ORF">MLAUSG7_1076</name>
</gene>
<feature type="transmembrane region" description="Helical" evidence="1">
    <location>
        <begin position="158"/>
        <end position="178"/>
    </location>
</feature>
<protein>
    <submittedName>
        <fullName evidence="2">Uncharacterized protein</fullName>
    </submittedName>
</protein>
<dbReference type="GeneID" id="65883871"/>
<reference evidence="2 3" key="1">
    <citation type="submission" date="2020-04" db="EMBL/GenBank/DDBJ databases">
        <authorList>
            <consortium name="Genoscope - CEA"/>
            <person name="William W."/>
        </authorList>
    </citation>
    <scope>NUCLEOTIDE SEQUENCE [LARGE SCALE GENOMIC DNA]</scope>
    <source>
        <strain evidence="2 3">SG7</strain>
    </source>
</reference>
<keyword evidence="1" id="KW-1133">Transmembrane helix</keyword>
<evidence type="ECO:0000313" key="2">
    <source>
        <dbReference type="EMBL" id="CAB3289141.1"/>
    </source>
</evidence>
<accession>A0A8D6PXH4</accession>
<dbReference type="Gene3D" id="2.60.40.680">
    <property type="match status" value="1"/>
</dbReference>
<dbReference type="GO" id="GO:0030246">
    <property type="term" value="F:carbohydrate binding"/>
    <property type="evidence" value="ECO:0007669"/>
    <property type="project" value="InterPro"/>
</dbReference>
<proteinExistence type="predicted"/>
<organism evidence="2 3">
    <name type="scientific">Methanocaldococcus lauensis</name>
    <dbReference type="NCBI Taxonomy" id="2546128"/>
    <lineage>
        <taxon>Archaea</taxon>
        <taxon>Methanobacteriati</taxon>
        <taxon>Methanobacteriota</taxon>
        <taxon>Methanomada group</taxon>
        <taxon>Methanococci</taxon>
        <taxon>Methanococcales</taxon>
        <taxon>Methanocaldococcaceae</taxon>
        <taxon>Methanocaldococcus</taxon>
    </lineage>
</organism>
<evidence type="ECO:0000313" key="3">
    <source>
        <dbReference type="Proteomes" id="UP000679213"/>
    </source>
</evidence>
<dbReference type="KEGG" id="mesg:MLAUSG7_1076"/>